<gene>
    <name evidence="3" type="ORF">TH53_26290</name>
</gene>
<dbReference type="GO" id="GO:0009089">
    <property type="term" value="P:lysine biosynthetic process via diaminopimelate"/>
    <property type="evidence" value="ECO:0007669"/>
    <property type="project" value="TreeGrafter"/>
</dbReference>
<protein>
    <submittedName>
        <fullName evidence="3">Contig191, whole genome shotgun sequence</fullName>
    </submittedName>
</protein>
<proteinExistence type="inferred from homology"/>
<dbReference type="EMBL" id="JXRA01000191">
    <property type="protein sequence ID" value="KIO74467.1"/>
    <property type="molecule type" value="Genomic_DNA"/>
</dbReference>
<dbReference type="Proteomes" id="UP000032049">
    <property type="component" value="Unassembled WGS sequence"/>
</dbReference>
<dbReference type="STRING" id="1503925.TH53_26290"/>
<organism evidence="3 4">
    <name type="scientific">Pedobacter lusitanus</name>
    <dbReference type="NCBI Taxonomy" id="1503925"/>
    <lineage>
        <taxon>Bacteria</taxon>
        <taxon>Pseudomonadati</taxon>
        <taxon>Bacteroidota</taxon>
        <taxon>Sphingobacteriia</taxon>
        <taxon>Sphingobacteriales</taxon>
        <taxon>Sphingobacteriaceae</taxon>
        <taxon>Pedobacter</taxon>
    </lineage>
</organism>
<sequence length="78" mass="8571">RTTTLGRGGSDFTAAIWGSALNVNEIEIWTDVDGMLTADPRMVEKAFSLPELSYTEAMELSYFGAKVIYPPTRPSVKV</sequence>
<comment type="caution">
    <text evidence="3">The sequence shown here is derived from an EMBL/GenBank/DDBJ whole genome shotgun (WGS) entry which is preliminary data.</text>
</comment>
<dbReference type="PANTHER" id="PTHR21499:SF59">
    <property type="entry name" value="ASPARTOKINASE"/>
    <property type="match status" value="1"/>
</dbReference>
<dbReference type="InterPro" id="IPR036393">
    <property type="entry name" value="AceGlu_kinase-like_sf"/>
</dbReference>
<dbReference type="Pfam" id="PF00696">
    <property type="entry name" value="AA_kinase"/>
    <property type="match status" value="1"/>
</dbReference>
<reference evidence="3 4" key="1">
    <citation type="submission" date="2015-01" db="EMBL/GenBank/DDBJ databases">
        <title>Draft genome sequence of Pedobacter sp. NL19 isolated from sludge of an effluent treatment pond in an abandoned uranium mine.</title>
        <authorList>
            <person name="Santos T."/>
            <person name="Caetano T."/>
            <person name="Covas C."/>
            <person name="Cruz A."/>
            <person name="Mendo S."/>
        </authorList>
    </citation>
    <scope>NUCLEOTIDE SEQUENCE [LARGE SCALE GENOMIC DNA]</scope>
    <source>
        <strain evidence="3 4">NL19</strain>
    </source>
</reference>
<evidence type="ECO:0000256" key="1">
    <source>
        <dbReference type="ARBA" id="ARBA00010122"/>
    </source>
</evidence>
<dbReference type="InterPro" id="IPR001048">
    <property type="entry name" value="Asp/Glu/Uridylate_kinase"/>
</dbReference>
<dbReference type="PANTHER" id="PTHR21499">
    <property type="entry name" value="ASPARTATE KINASE"/>
    <property type="match status" value="1"/>
</dbReference>
<accession>A0A0D0GB18</accession>
<dbReference type="GO" id="GO:0005829">
    <property type="term" value="C:cytosol"/>
    <property type="evidence" value="ECO:0007669"/>
    <property type="project" value="TreeGrafter"/>
</dbReference>
<keyword evidence="4" id="KW-1185">Reference proteome</keyword>
<feature type="domain" description="Aspartate/glutamate/uridylate kinase" evidence="2">
    <location>
        <begin position="4"/>
        <end position="72"/>
    </location>
</feature>
<evidence type="ECO:0000313" key="4">
    <source>
        <dbReference type="Proteomes" id="UP000032049"/>
    </source>
</evidence>
<feature type="non-terminal residue" evidence="3">
    <location>
        <position position="1"/>
    </location>
</feature>
<dbReference type="SUPFAM" id="SSF53633">
    <property type="entry name" value="Carbamate kinase-like"/>
    <property type="match status" value="1"/>
</dbReference>
<evidence type="ECO:0000259" key="2">
    <source>
        <dbReference type="Pfam" id="PF00696"/>
    </source>
</evidence>
<dbReference type="AlphaFoldDB" id="A0A0D0GB18"/>
<name>A0A0D0GB18_9SPHI</name>
<dbReference type="GO" id="GO:0009090">
    <property type="term" value="P:homoserine biosynthetic process"/>
    <property type="evidence" value="ECO:0007669"/>
    <property type="project" value="TreeGrafter"/>
</dbReference>
<comment type="similarity">
    <text evidence="1">Belongs to the aspartokinase family.</text>
</comment>
<dbReference type="Gene3D" id="3.40.1160.10">
    <property type="entry name" value="Acetylglutamate kinase-like"/>
    <property type="match status" value="1"/>
</dbReference>
<dbReference type="GO" id="GO:0004072">
    <property type="term" value="F:aspartate kinase activity"/>
    <property type="evidence" value="ECO:0007669"/>
    <property type="project" value="TreeGrafter"/>
</dbReference>
<evidence type="ECO:0000313" key="3">
    <source>
        <dbReference type="EMBL" id="KIO74467.1"/>
    </source>
</evidence>